<evidence type="ECO:0000313" key="2">
    <source>
        <dbReference type="EMBL" id="ORY46442.1"/>
    </source>
</evidence>
<reference evidence="2 3" key="1">
    <citation type="submission" date="2016-07" db="EMBL/GenBank/DDBJ databases">
        <title>Pervasive Adenine N6-methylation of Active Genes in Fungi.</title>
        <authorList>
            <consortium name="DOE Joint Genome Institute"/>
            <person name="Mondo S.J."/>
            <person name="Dannebaum R.O."/>
            <person name="Kuo R.C."/>
            <person name="Labutti K."/>
            <person name="Haridas S."/>
            <person name="Kuo A."/>
            <person name="Salamov A."/>
            <person name="Ahrendt S.R."/>
            <person name="Lipzen A."/>
            <person name="Sullivan W."/>
            <person name="Andreopoulos W.B."/>
            <person name="Clum A."/>
            <person name="Lindquist E."/>
            <person name="Daum C."/>
            <person name="Ramamoorthy G.K."/>
            <person name="Gryganskyi A."/>
            <person name="Culley D."/>
            <person name="Magnuson J.K."/>
            <person name="James T.Y."/>
            <person name="O'Malley M.A."/>
            <person name="Stajich J.E."/>
            <person name="Spatafora J.W."/>
            <person name="Visel A."/>
            <person name="Grigoriev I.V."/>
        </authorList>
    </citation>
    <scope>NUCLEOTIDE SEQUENCE [LARGE SCALE GENOMIC DNA]</scope>
    <source>
        <strain evidence="2 3">JEL800</strain>
    </source>
</reference>
<dbReference type="GO" id="GO:0046933">
    <property type="term" value="F:proton-transporting ATP synthase activity, rotational mechanism"/>
    <property type="evidence" value="ECO:0007669"/>
    <property type="project" value="InterPro"/>
</dbReference>
<keyword evidence="3" id="KW-1185">Reference proteome</keyword>
<feature type="non-terminal residue" evidence="2">
    <location>
        <position position="1"/>
    </location>
</feature>
<dbReference type="AlphaFoldDB" id="A0A1Y2CHF6"/>
<dbReference type="GO" id="GO:0045259">
    <property type="term" value="C:proton-transporting ATP synthase complex"/>
    <property type="evidence" value="ECO:0007669"/>
    <property type="project" value="InterPro"/>
</dbReference>
<dbReference type="EMBL" id="MCGO01000016">
    <property type="protein sequence ID" value="ORY46442.1"/>
    <property type="molecule type" value="Genomic_DNA"/>
</dbReference>
<dbReference type="OrthoDB" id="269124at2759"/>
<dbReference type="GO" id="GO:0005743">
    <property type="term" value="C:mitochondrial inner membrane"/>
    <property type="evidence" value="ECO:0007669"/>
    <property type="project" value="InterPro"/>
</dbReference>
<gene>
    <name evidence="2" type="ORF">BCR33DRAFT_658604</name>
</gene>
<evidence type="ECO:0000256" key="1">
    <source>
        <dbReference type="ARBA" id="ARBA00009502"/>
    </source>
</evidence>
<accession>A0A1Y2CHF6</accession>
<name>A0A1Y2CHF6_9FUNG</name>
<evidence type="ECO:0008006" key="4">
    <source>
        <dbReference type="Google" id="ProtNLM"/>
    </source>
</evidence>
<dbReference type="Pfam" id="PF04627">
    <property type="entry name" value="ATP-synt_Eps"/>
    <property type="match status" value="1"/>
</dbReference>
<organism evidence="2 3">
    <name type="scientific">Rhizoclosmatium globosum</name>
    <dbReference type="NCBI Taxonomy" id="329046"/>
    <lineage>
        <taxon>Eukaryota</taxon>
        <taxon>Fungi</taxon>
        <taxon>Fungi incertae sedis</taxon>
        <taxon>Chytridiomycota</taxon>
        <taxon>Chytridiomycota incertae sedis</taxon>
        <taxon>Chytridiomycetes</taxon>
        <taxon>Chytridiales</taxon>
        <taxon>Chytriomycetaceae</taxon>
        <taxon>Rhizoclosmatium</taxon>
    </lineage>
</organism>
<proteinExistence type="inferred from homology"/>
<protein>
    <recommendedName>
        <fullName evidence="4">Mitochondrial ATP synthase epsilon chain domain-containing protein</fullName>
    </recommendedName>
</protein>
<dbReference type="InterPro" id="IPR006721">
    <property type="entry name" value="ATP_synth_F1_esu_mt"/>
</dbReference>
<dbReference type="Proteomes" id="UP000193642">
    <property type="component" value="Unassembled WGS sequence"/>
</dbReference>
<dbReference type="InterPro" id="IPR036742">
    <property type="entry name" value="ATP_synth_F1_esu_sf_mt"/>
</dbReference>
<dbReference type="Gene3D" id="1.10.1620.20">
    <property type="entry name" value="ATP synthase, F1 complex, epsilon subunit superfamily, mitochondrial"/>
    <property type="match status" value="1"/>
</dbReference>
<comment type="caution">
    <text evidence="2">The sequence shown here is derived from an EMBL/GenBank/DDBJ whole genome shotgun (WGS) entry which is preliminary data.</text>
</comment>
<dbReference type="SUPFAM" id="SSF48690">
    <property type="entry name" value="Epsilon subunit of mitochondrial F1F0-ATP synthase"/>
    <property type="match status" value="1"/>
</dbReference>
<comment type="similarity">
    <text evidence="1">Belongs to the eukaryotic ATPase epsilon family.</text>
</comment>
<evidence type="ECO:0000313" key="3">
    <source>
        <dbReference type="Proteomes" id="UP000193642"/>
    </source>
</evidence>
<sequence>SYLQVSNIAAAALRRALKPDAKVAALKREEQFIKYAKWANGKAGDVVSYWYLARNRT</sequence>